<feature type="signal peptide" evidence="1">
    <location>
        <begin position="1"/>
        <end position="21"/>
    </location>
</feature>
<proteinExistence type="predicted"/>
<comment type="caution">
    <text evidence="2">The sequence shown here is derived from an EMBL/GenBank/DDBJ whole genome shotgun (WGS) entry which is preliminary data.</text>
</comment>
<keyword evidence="3" id="KW-1185">Reference proteome</keyword>
<dbReference type="EMBL" id="JBHTKB010000003">
    <property type="protein sequence ID" value="MFD0914695.1"/>
    <property type="molecule type" value="Genomic_DNA"/>
</dbReference>
<name>A0ABW3F8V0_9PROT</name>
<gene>
    <name evidence="2" type="ORF">ACFQ1Z_14130</name>
</gene>
<evidence type="ECO:0008006" key="4">
    <source>
        <dbReference type="Google" id="ProtNLM"/>
    </source>
</evidence>
<dbReference type="Proteomes" id="UP001597128">
    <property type="component" value="Unassembled WGS sequence"/>
</dbReference>
<organism evidence="2 3">
    <name type="scientific">Methylophilus luteus</name>
    <dbReference type="NCBI Taxonomy" id="640108"/>
    <lineage>
        <taxon>Bacteria</taxon>
        <taxon>Pseudomonadati</taxon>
        <taxon>Pseudomonadota</taxon>
        <taxon>Betaproteobacteria</taxon>
        <taxon>Nitrosomonadales</taxon>
        <taxon>Methylophilaceae</taxon>
        <taxon>Methylophilus</taxon>
    </lineage>
</organism>
<keyword evidence="1" id="KW-0732">Signal</keyword>
<protein>
    <recommendedName>
        <fullName evidence="4">Lipoprotein</fullName>
    </recommendedName>
</protein>
<evidence type="ECO:0000313" key="2">
    <source>
        <dbReference type="EMBL" id="MFD0914695.1"/>
    </source>
</evidence>
<accession>A0ABW3F8V0</accession>
<sequence>MFKTTRSVLAFVVVAVLSGCAAAPANKQAMIARPSAAISENQKGKFVVNVVSGGKVTNPFWTSQVSNENFEAALKESLALSGLSAADAAAGKYKIDAELVSLKQPVLGLTFEVVSTVNYKVYGAGSEKVFPIVATGTATTSDTLFAITRLKIANEKSIQENIKAFIEQLSASGLQ</sequence>
<evidence type="ECO:0000313" key="3">
    <source>
        <dbReference type="Proteomes" id="UP001597128"/>
    </source>
</evidence>
<feature type="chain" id="PRO_5047108397" description="Lipoprotein" evidence="1">
    <location>
        <begin position="22"/>
        <end position="175"/>
    </location>
</feature>
<reference evidence="3" key="1">
    <citation type="journal article" date="2019" name="Int. J. Syst. Evol. Microbiol.">
        <title>The Global Catalogue of Microorganisms (GCM) 10K type strain sequencing project: providing services to taxonomists for standard genome sequencing and annotation.</title>
        <authorList>
            <consortium name="The Broad Institute Genomics Platform"/>
            <consortium name="The Broad Institute Genome Sequencing Center for Infectious Disease"/>
            <person name="Wu L."/>
            <person name="Ma J."/>
        </authorList>
    </citation>
    <scope>NUCLEOTIDE SEQUENCE [LARGE SCALE GENOMIC DNA]</scope>
    <source>
        <strain evidence="3">CCUG 58412</strain>
    </source>
</reference>
<dbReference type="PROSITE" id="PS51257">
    <property type="entry name" value="PROKAR_LIPOPROTEIN"/>
    <property type="match status" value="1"/>
</dbReference>
<dbReference type="RefSeq" id="WP_379058862.1">
    <property type="nucleotide sequence ID" value="NZ_JBHTKB010000003.1"/>
</dbReference>
<evidence type="ECO:0000256" key="1">
    <source>
        <dbReference type="SAM" id="SignalP"/>
    </source>
</evidence>